<dbReference type="Proteomes" id="UP000007148">
    <property type="component" value="Unassembled WGS sequence"/>
</dbReference>
<evidence type="ECO:0000313" key="2">
    <source>
        <dbReference type="EMBL" id="CCA76451.1"/>
    </source>
</evidence>
<gene>
    <name evidence="2" type="ORF">PIIN_10444</name>
</gene>
<accession>G4TYQ8</accession>
<organism evidence="2 3">
    <name type="scientific">Serendipita indica (strain DSM 11827)</name>
    <name type="common">Root endophyte fungus</name>
    <name type="synonym">Piriformospora indica</name>
    <dbReference type="NCBI Taxonomy" id="1109443"/>
    <lineage>
        <taxon>Eukaryota</taxon>
        <taxon>Fungi</taxon>
        <taxon>Dikarya</taxon>
        <taxon>Basidiomycota</taxon>
        <taxon>Agaricomycotina</taxon>
        <taxon>Agaricomycetes</taxon>
        <taxon>Sebacinales</taxon>
        <taxon>Serendipitaceae</taxon>
        <taxon>Serendipita</taxon>
    </lineage>
</organism>
<protein>
    <submittedName>
        <fullName evidence="2">Uncharacterized protein</fullName>
    </submittedName>
</protein>
<keyword evidence="1" id="KW-1133">Transmembrane helix</keyword>
<feature type="transmembrane region" description="Helical" evidence="1">
    <location>
        <begin position="12"/>
        <end position="33"/>
    </location>
</feature>
<sequence length="151" mass="17234">MDSQLKGYIVDLILQVELLWTNWWSILKLFYFLEYELGVRGRRFRLNAPTTFASIGIDGNFLALIIISGLFSSGMLFTHADLRRNATTAEWHGERAVLSQAIPIFQCLRMGLHENGGILGRKHNLCGVVKELGLPPGFKGRKTLRERWDED</sequence>
<evidence type="ECO:0000313" key="3">
    <source>
        <dbReference type="Proteomes" id="UP000007148"/>
    </source>
</evidence>
<evidence type="ECO:0000256" key="1">
    <source>
        <dbReference type="SAM" id="Phobius"/>
    </source>
</evidence>
<name>G4TYQ8_SERID</name>
<feature type="transmembrane region" description="Helical" evidence="1">
    <location>
        <begin position="53"/>
        <end position="77"/>
    </location>
</feature>
<keyword evidence="1" id="KW-0472">Membrane</keyword>
<dbReference type="OrthoDB" id="1436450at2759"/>
<dbReference type="InParanoid" id="G4TYQ8"/>
<dbReference type="AlphaFoldDB" id="G4TYQ8"/>
<keyword evidence="1" id="KW-0812">Transmembrane</keyword>
<reference evidence="2 3" key="1">
    <citation type="journal article" date="2011" name="PLoS Pathog.">
        <title>Endophytic Life Strategies Decoded by Genome and Transcriptome Analyses of the Mutualistic Root Symbiont Piriformospora indica.</title>
        <authorList>
            <person name="Zuccaro A."/>
            <person name="Lahrmann U."/>
            <person name="Guldener U."/>
            <person name="Langen G."/>
            <person name="Pfiffi S."/>
            <person name="Biedenkopf D."/>
            <person name="Wong P."/>
            <person name="Samans B."/>
            <person name="Grimm C."/>
            <person name="Basiewicz M."/>
            <person name="Murat C."/>
            <person name="Martin F."/>
            <person name="Kogel K.H."/>
        </authorList>
    </citation>
    <scope>NUCLEOTIDE SEQUENCE [LARGE SCALE GENOMIC DNA]</scope>
    <source>
        <strain evidence="2 3">DSM 11827</strain>
    </source>
</reference>
<proteinExistence type="predicted"/>
<dbReference type="EMBL" id="CAFZ01000762">
    <property type="protein sequence ID" value="CCA76451.1"/>
    <property type="molecule type" value="Genomic_DNA"/>
</dbReference>
<comment type="caution">
    <text evidence="2">The sequence shown here is derived from an EMBL/GenBank/DDBJ whole genome shotgun (WGS) entry which is preliminary data.</text>
</comment>
<dbReference type="HOGENOM" id="CLU_1732196_0_0_1"/>
<keyword evidence="3" id="KW-1185">Reference proteome</keyword>